<name>A0ACB8B0P6_9AGAM</name>
<accession>A0ACB8B0P6</accession>
<dbReference type="EMBL" id="MU266691">
    <property type="protein sequence ID" value="KAH7919137.1"/>
    <property type="molecule type" value="Genomic_DNA"/>
</dbReference>
<proteinExistence type="predicted"/>
<keyword evidence="2" id="KW-1185">Reference proteome</keyword>
<gene>
    <name evidence="1" type="ORF">BV22DRAFT_1051256</name>
</gene>
<evidence type="ECO:0000313" key="1">
    <source>
        <dbReference type="EMBL" id="KAH7919137.1"/>
    </source>
</evidence>
<evidence type="ECO:0000313" key="2">
    <source>
        <dbReference type="Proteomes" id="UP000790709"/>
    </source>
</evidence>
<sequence length="206" mass="22921">MGRPRLHKTPQEKLEAARLSRKNYYLRNRGVINARLCVKYRDHQSVPSNRPRIPLPTEIRQPVNPSPVTSRNGSQSQFNRMKLTPSFVNEKLALFVRGSSSAFLESLFKACTTSTPVNTHTAGDIEAIIEAACEIQTFARQVEAEVLQAEGCGDGLSEAVLTSRRAQQLLTSLEDILAYVLSSDTSGLIEAHDRGELIYQKGLLWP</sequence>
<protein>
    <submittedName>
        <fullName evidence="1">Uncharacterized protein</fullName>
    </submittedName>
</protein>
<reference evidence="1" key="1">
    <citation type="journal article" date="2021" name="New Phytol.">
        <title>Evolutionary innovations through gain and loss of genes in the ectomycorrhizal Boletales.</title>
        <authorList>
            <person name="Wu G."/>
            <person name="Miyauchi S."/>
            <person name="Morin E."/>
            <person name="Kuo A."/>
            <person name="Drula E."/>
            <person name="Varga T."/>
            <person name="Kohler A."/>
            <person name="Feng B."/>
            <person name="Cao Y."/>
            <person name="Lipzen A."/>
            <person name="Daum C."/>
            <person name="Hundley H."/>
            <person name="Pangilinan J."/>
            <person name="Johnson J."/>
            <person name="Barry K."/>
            <person name="LaButti K."/>
            <person name="Ng V."/>
            <person name="Ahrendt S."/>
            <person name="Min B."/>
            <person name="Choi I.G."/>
            <person name="Park H."/>
            <person name="Plett J.M."/>
            <person name="Magnuson J."/>
            <person name="Spatafora J.W."/>
            <person name="Nagy L.G."/>
            <person name="Henrissat B."/>
            <person name="Grigoriev I.V."/>
            <person name="Yang Z.L."/>
            <person name="Xu J."/>
            <person name="Martin F.M."/>
        </authorList>
    </citation>
    <scope>NUCLEOTIDE SEQUENCE</scope>
    <source>
        <strain evidence="1">KUC20120723A-06</strain>
    </source>
</reference>
<dbReference type="Proteomes" id="UP000790709">
    <property type="component" value="Unassembled WGS sequence"/>
</dbReference>
<organism evidence="1 2">
    <name type="scientific">Leucogyrophana mollusca</name>
    <dbReference type="NCBI Taxonomy" id="85980"/>
    <lineage>
        <taxon>Eukaryota</taxon>
        <taxon>Fungi</taxon>
        <taxon>Dikarya</taxon>
        <taxon>Basidiomycota</taxon>
        <taxon>Agaricomycotina</taxon>
        <taxon>Agaricomycetes</taxon>
        <taxon>Agaricomycetidae</taxon>
        <taxon>Boletales</taxon>
        <taxon>Boletales incertae sedis</taxon>
        <taxon>Leucogyrophana</taxon>
    </lineage>
</organism>
<comment type="caution">
    <text evidence="1">The sequence shown here is derived from an EMBL/GenBank/DDBJ whole genome shotgun (WGS) entry which is preliminary data.</text>
</comment>